<reference evidence="2" key="1">
    <citation type="submission" date="2016-01" db="EMBL/GenBank/DDBJ databases">
        <authorList>
            <person name="Mitreva M."/>
            <person name="Pepin K.H."/>
            <person name="Mihindukulasuriya K.A."/>
            <person name="Fulton R."/>
            <person name="Fronick C."/>
            <person name="O'Laughlin M."/>
            <person name="Miner T."/>
            <person name="Herter B."/>
            <person name="Rosa B.A."/>
            <person name="Cordes M."/>
            <person name="Tomlinson C."/>
            <person name="Wollam A."/>
            <person name="Palsikar V.B."/>
            <person name="Mardis E.R."/>
            <person name="Wilson R.K."/>
        </authorList>
    </citation>
    <scope>NUCLEOTIDE SEQUENCE [LARGE SCALE GENOMIC DNA]</scope>
    <source>
        <strain evidence="2">KA00683</strain>
    </source>
</reference>
<evidence type="ECO:0000313" key="1">
    <source>
        <dbReference type="EMBL" id="KXB77029.1"/>
    </source>
</evidence>
<dbReference type="PATRIC" id="fig|322095.3.peg.678"/>
<name>A0A134BAQ0_9PORP</name>
<protein>
    <submittedName>
        <fullName evidence="1">Uncharacterized protein</fullName>
    </submittedName>
</protein>
<proteinExistence type="predicted"/>
<dbReference type="AlphaFoldDB" id="A0A134BAQ0"/>
<dbReference type="Proteomes" id="UP000070224">
    <property type="component" value="Unassembled WGS sequence"/>
</dbReference>
<evidence type="ECO:0000313" key="2">
    <source>
        <dbReference type="Proteomes" id="UP000070224"/>
    </source>
</evidence>
<dbReference type="EMBL" id="LSDK01000050">
    <property type="protein sequence ID" value="KXB77029.1"/>
    <property type="molecule type" value="Genomic_DNA"/>
</dbReference>
<gene>
    <name evidence="1" type="ORF">HMPREF3185_00686</name>
</gene>
<keyword evidence="2" id="KW-1185">Reference proteome</keyword>
<organism evidence="1 2">
    <name type="scientific">Porphyromonas somerae</name>
    <dbReference type="NCBI Taxonomy" id="322095"/>
    <lineage>
        <taxon>Bacteria</taxon>
        <taxon>Pseudomonadati</taxon>
        <taxon>Bacteroidota</taxon>
        <taxon>Bacteroidia</taxon>
        <taxon>Bacteroidales</taxon>
        <taxon>Porphyromonadaceae</taxon>
        <taxon>Porphyromonas</taxon>
    </lineage>
</organism>
<sequence length="111" mass="12029">MRSNVSISGIRLGRHCHETLLLMVALSDVCTFSYPLDGSPVSAGSEGSLSAPLSETRSGFQILKNVSCVSLRPPGRSRREGHLIRISPDNLLNILQLCAPYRVAHEPACDK</sequence>
<accession>A0A134BAQ0</accession>
<comment type="caution">
    <text evidence="1">The sequence shown here is derived from an EMBL/GenBank/DDBJ whole genome shotgun (WGS) entry which is preliminary data.</text>
</comment>